<feature type="coiled-coil region" evidence="1">
    <location>
        <begin position="561"/>
        <end position="588"/>
    </location>
</feature>
<proteinExistence type="predicted"/>
<keyword evidence="3" id="KW-1185">Reference proteome</keyword>
<comment type="caution">
    <text evidence="2">The sequence shown here is derived from an EMBL/GenBank/DDBJ whole genome shotgun (WGS) entry which is preliminary data.</text>
</comment>
<dbReference type="AlphaFoldDB" id="E7GQC6"/>
<sequence>MKKKDLKDIPVSKVNLETIHDIAVAGKGKRGVISTQKKKVGAEETLILNVYQTSGRNKRDISLMFRVFCQKENYITLEVECGKWRTGALLNLVCRESGWAEYWWSYEQLEFLTDMDAKRAESTFRKWLKTRDECGVRPAFALLERYQDKVKAMRLAKKHKKETDVIDQEMERFKALPDDYQTFVEETVFKDENYIFYNTDRKEAYCTSCKHTFILENKHLKHKTIPVWNDQDEVKHNRIVRCPYCNKFLQAKSEGMSRQSLVSVAWSVLVQPDGENILTRYFCHVKDFRLDFHNPRITTSEGYRTIHRDSGVTDYMWARYKNTNMRWCYYRDRYTGWYPPSESIYPRSVVMYNQELAGDIKGTCMQYSVPDVFINKIADDPRYFNTPWLIDNYFNSYRKYPFIEQLLKVGFYRMTREFLDDNRQNENVFNSGKRNIMETLGIGKTQYNMLREVGDPSIRDLEILRYKPDLKRDEFQTLRYITDNGRANNYTNYIDMMKYTTLHKVCRYISDKKIKYDHDYFDYIGWIEKMGYDMTNEFNLFPKNFVNVHDEMSKQYVKFKDKQAREDAKRFNQTLKKLRKETKDVEAMNLNIEGLFIRLPNRLEELKKEGEALHHCVGTYMERVRKGETMIFFIRRKEEPEKPYYTLEWHGKVVQCRGSHNCDMTPEVKAFVQIFQEKMTEYASEPPKHRKAG</sequence>
<dbReference type="HOGENOM" id="CLU_023343_0_0_9"/>
<reference evidence="2 3" key="1">
    <citation type="submission" date="2010-12" db="EMBL/GenBank/DDBJ databases">
        <title>The Genome Sequence of Clostridium symbiosum strain WAL-14163.</title>
        <authorList>
            <person name="Earl A."/>
            <person name="Ward D."/>
            <person name="Feldgarden M."/>
            <person name="Gevers D."/>
            <person name="Finegold S.M."/>
            <person name="Summanen P.H."/>
            <person name="Molitoris D.R."/>
            <person name="Vaisanen M.L."/>
            <person name="Daigneault M."/>
            <person name="Young S.K."/>
            <person name="Zeng Q."/>
            <person name="Gargeya S."/>
            <person name="Fitzgerald M."/>
            <person name="Haas B."/>
            <person name="Abouelleil A."/>
            <person name="Alvarado L."/>
            <person name="Arachchi H.M."/>
            <person name="Berlin A."/>
            <person name="Brown A."/>
            <person name="Chapman S.B."/>
            <person name="Chen Z."/>
            <person name="Dunbar C."/>
            <person name="Freedman E."/>
            <person name="Gearin G."/>
            <person name="Gellesch M."/>
            <person name="Goldberg J."/>
            <person name="Griggs A."/>
            <person name="Gujja S."/>
            <person name="Heilman E."/>
            <person name="Heiman D."/>
            <person name="Howarth C."/>
            <person name="Larson L."/>
            <person name="Lui A."/>
            <person name="MacDonald P.J.P."/>
            <person name="Mehta T."/>
            <person name="Montmayeur A."/>
            <person name="Murphy C."/>
            <person name="Neiman D."/>
            <person name="Pearson M."/>
            <person name="Priest M."/>
            <person name="Roberts A."/>
            <person name="Saif S."/>
            <person name="Shea T."/>
            <person name="Shenoy N."/>
            <person name="Sisk P."/>
            <person name="Stolte C."/>
            <person name="Sykes S."/>
            <person name="White J."/>
            <person name="Yandava C."/>
            <person name="Nusbaum C."/>
            <person name="Birren B."/>
        </authorList>
    </citation>
    <scope>NUCLEOTIDE SEQUENCE [LARGE SCALE GENOMIC DNA]</scope>
    <source>
        <strain evidence="2 3">WAL-14163</strain>
    </source>
</reference>
<evidence type="ECO:0008006" key="4">
    <source>
        <dbReference type="Google" id="ProtNLM"/>
    </source>
</evidence>
<dbReference type="STRING" id="1512.GCA_900049235_03367"/>
<evidence type="ECO:0000313" key="3">
    <source>
        <dbReference type="Proteomes" id="UP000002970"/>
    </source>
</evidence>
<dbReference type="eggNOG" id="ENOG502ZA9Z">
    <property type="taxonomic scope" value="Bacteria"/>
</dbReference>
<evidence type="ECO:0000313" key="2">
    <source>
        <dbReference type="EMBL" id="EGA92973.1"/>
    </source>
</evidence>
<dbReference type="Pfam" id="PF14284">
    <property type="entry name" value="PcfJ"/>
    <property type="match status" value="1"/>
</dbReference>
<organism evidence="2 3">
    <name type="scientific">Clostridium symbiosum (strain WAL-14163)</name>
    <dbReference type="NCBI Taxonomy" id="742740"/>
    <lineage>
        <taxon>Bacteria</taxon>
        <taxon>Bacillati</taxon>
        <taxon>Bacillota</taxon>
        <taxon>Clostridia</taxon>
        <taxon>Lachnospirales</taxon>
        <taxon>Lachnospiraceae</taxon>
        <taxon>Otoolea</taxon>
    </lineage>
</organism>
<protein>
    <recommendedName>
        <fullName evidence="4">PcfJ-like protein</fullName>
    </recommendedName>
</protein>
<dbReference type="InterPro" id="IPR025586">
    <property type="entry name" value="PcfJ"/>
</dbReference>
<accession>E7GQC6</accession>
<keyword evidence="1" id="KW-0175">Coiled coil</keyword>
<gene>
    <name evidence="2" type="ORF">HMPREF9474_03121</name>
</gene>
<evidence type="ECO:0000256" key="1">
    <source>
        <dbReference type="SAM" id="Coils"/>
    </source>
</evidence>
<dbReference type="RefSeq" id="WP_003502207.1">
    <property type="nucleotide sequence ID" value="NZ_GL834313.1"/>
</dbReference>
<dbReference type="EMBL" id="ADLQ01000071">
    <property type="protein sequence ID" value="EGA92973.1"/>
    <property type="molecule type" value="Genomic_DNA"/>
</dbReference>
<dbReference type="Proteomes" id="UP000002970">
    <property type="component" value="Unassembled WGS sequence"/>
</dbReference>
<name>E7GQC6_CLOS6</name>